<dbReference type="Pfam" id="PF01145">
    <property type="entry name" value="Band_7"/>
    <property type="match status" value="1"/>
</dbReference>
<evidence type="ECO:0000313" key="4">
    <source>
        <dbReference type="EMBL" id="PII29356.1"/>
    </source>
</evidence>
<evidence type="ECO:0000256" key="2">
    <source>
        <dbReference type="SAM" id="MobiDB-lite"/>
    </source>
</evidence>
<dbReference type="EMBL" id="PEKC01000326">
    <property type="protein sequence ID" value="PII29356.1"/>
    <property type="molecule type" value="Genomic_DNA"/>
</dbReference>
<dbReference type="InterPro" id="IPR001107">
    <property type="entry name" value="Band_7"/>
</dbReference>
<gene>
    <name evidence="4" type="ORF">CTI11_30155</name>
</gene>
<comment type="subcellular location">
    <subcellularLocation>
        <location evidence="1">Membrane</location>
        <topology evidence="1">Single-pass membrane protein</topology>
    </subcellularLocation>
</comment>
<comment type="caution">
    <text evidence="4">The sequence shown here is derived from an EMBL/GenBank/DDBJ whole genome shotgun (WGS) entry which is preliminary data.</text>
</comment>
<feature type="domain" description="Band 7" evidence="3">
    <location>
        <begin position="86"/>
        <end position="250"/>
    </location>
</feature>
<dbReference type="InterPro" id="IPR036013">
    <property type="entry name" value="Band_7/SPFH_dom_sf"/>
</dbReference>
<dbReference type="Gene3D" id="3.30.479.30">
    <property type="entry name" value="Band 7 domain"/>
    <property type="match status" value="1"/>
</dbReference>
<dbReference type="SUPFAM" id="SSF117892">
    <property type="entry name" value="Band 7/SPFH domain"/>
    <property type="match status" value="1"/>
</dbReference>
<dbReference type="AlphaFoldDB" id="A0A2G7SP04"/>
<evidence type="ECO:0000256" key="1">
    <source>
        <dbReference type="ARBA" id="ARBA00004167"/>
    </source>
</evidence>
<proteinExistence type="predicted"/>
<accession>A0A2G7SP04</accession>
<feature type="region of interest" description="Disordered" evidence="2">
    <location>
        <begin position="16"/>
        <end position="42"/>
    </location>
</feature>
<evidence type="ECO:0000259" key="3">
    <source>
        <dbReference type="Pfam" id="PF01145"/>
    </source>
</evidence>
<name>A0A2G7SP04_9FLAO</name>
<dbReference type="GO" id="GO:0016020">
    <property type="term" value="C:membrane"/>
    <property type="evidence" value="ECO:0007669"/>
    <property type="project" value="UniProtKB-SubCell"/>
</dbReference>
<sequence>MKATWNRIMQALTGRKSARLDGAGPADSSEPAADAGTLPGNAPRRQPVDWAVLLPTARTVRWLSIGAVVVAAGLVVVRNPPVQHLEQGTLGVRLNQFTGSVSLWRDGSVWVVPGLHTVRVFSLRDQSYRPEAMRQANGSAPLQSVEGLSLGLDLNVRYALDPASPAVKAGNLPLDIGGDIVEPAVQGLVYKVFARYTVREIFSTKRAEIAQIMETELRTRLAADGVTLRSIQIGKVDLPAEYRRGMDSLLAEELASEKMRYTLELKDKRVKETELDANADKVRREVAAEAAAREQVIAARAQEEAMKHVLPFKQRQIEQRQLEAEAERVARVKAAEGSAQARRIEANGEGRCAPEAAEAEAFRMDRLGKVNAEQMAREGTLVTRYPLLIQKTLADKLSDKIQVIIAPPPTNGDFIGAALLGGSRNAQAGAASVAAEDANAAVQEQ</sequence>
<reference evidence="4" key="1">
    <citation type="submission" date="2017-10" db="EMBL/GenBank/DDBJ databases">
        <title>Chryseobacterium sp. B5 is a hydrocarbonoclastic and plant growth promoting bacterium.</title>
        <authorList>
            <person name="Thijs S."/>
            <person name="Gkorezis P."/>
            <person name="Van Hamme J."/>
        </authorList>
    </citation>
    <scope>NUCLEOTIDE SEQUENCE</scope>
    <source>
        <strain evidence="4">B5</strain>
    </source>
</reference>
<organism evidence="4">
    <name type="scientific">Chryseobacterium sp. B5</name>
    <dbReference type="NCBI Taxonomy" id="2050562"/>
    <lineage>
        <taxon>Bacteria</taxon>
        <taxon>Pseudomonadati</taxon>
        <taxon>Bacteroidota</taxon>
        <taxon>Flavobacteriia</taxon>
        <taxon>Flavobacteriales</taxon>
        <taxon>Weeksellaceae</taxon>
        <taxon>Chryseobacterium group</taxon>
        <taxon>Chryseobacterium</taxon>
    </lineage>
</organism>
<protein>
    <submittedName>
        <fullName evidence="4">Spfh domain / band 7 family protein</fullName>
    </submittedName>
</protein>